<dbReference type="GO" id="GO:0005886">
    <property type="term" value="C:plasma membrane"/>
    <property type="evidence" value="ECO:0007669"/>
    <property type="project" value="InterPro"/>
</dbReference>
<sequence length="157" mass="16796">MSQNQATVAYPPPPAPTGPSAYPSAPPPAGYPTMDGQTYQQNPIPVKTKSRGDGFWKGWIFVVIECDHVTWLDDLLDHFDFPSNMSQNQATVAYPPPPAPTGPGAYSSAPPPAGYPTIDGQTYLQNPIPVKTKSRGDGFWKGCCAALCCCCVLDACF</sequence>
<evidence type="ECO:0000259" key="7">
    <source>
        <dbReference type="Pfam" id="PF12734"/>
    </source>
</evidence>
<dbReference type="PANTHER" id="PTHR31568">
    <property type="entry name" value="RCG49325, ISOFORM CRA_A"/>
    <property type="match status" value="1"/>
</dbReference>
<dbReference type="EMBL" id="CAADRP010001202">
    <property type="protein sequence ID" value="VFU36917.1"/>
    <property type="molecule type" value="Genomic_DNA"/>
</dbReference>
<evidence type="ECO:0000256" key="2">
    <source>
        <dbReference type="ARBA" id="ARBA00009444"/>
    </source>
</evidence>
<evidence type="ECO:0000256" key="1">
    <source>
        <dbReference type="ARBA" id="ARBA00004167"/>
    </source>
</evidence>
<dbReference type="InterPro" id="IPR028144">
    <property type="entry name" value="CYSTM_dom"/>
</dbReference>
<protein>
    <recommendedName>
        <fullName evidence="7">Cysteine-rich transmembrane domain-containing protein</fullName>
    </recommendedName>
</protein>
<keyword evidence="4" id="KW-1133">Transmembrane helix</keyword>
<evidence type="ECO:0000256" key="3">
    <source>
        <dbReference type="ARBA" id="ARBA00022692"/>
    </source>
</evidence>
<keyword evidence="3" id="KW-0812">Transmembrane</keyword>
<proteinExistence type="inferred from homology"/>
<comment type="subcellular location">
    <subcellularLocation>
        <location evidence="1">Membrane</location>
        <topology evidence="1">Single-pass membrane protein</topology>
    </subcellularLocation>
</comment>
<evidence type="ECO:0000256" key="6">
    <source>
        <dbReference type="SAM" id="MobiDB-lite"/>
    </source>
</evidence>
<evidence type="ECO:0000256" key="4">
    <source>
        <dbReference type="ARBA" id="ARBA00022989"/>
    </source>
</evidence>
<name>A0A6N2LN48_SALVM</name>
<evidence type="ECO:0000313" key="8">
    <source>
        <dbReference type="EMBL" id="VFU36917.1"/>
    </source>
</evidence>
<dbReference type="PANTHER" id="PTHR31568:SF122">
    <property type="entry name" value="PROTEIN CYSTEINE-RICH TRANSMEMBRANE MODULE 9"/>
    <property type="match status" value="1"/>
</dbReference>
<organism evidence="8">
    <name type="scientific">Salix viminalis</name>
    <name type="common">Common osier</name>
    <name type="synonym">Basket willow</name>
    <dbReference type="NCBI Taxonomy" id="40686"/>
    <lineage>
        <taxon>Eukaryota</taxon>
        <taxon>Viridiplantae</taxon>
        <taxon>Streptophyta</taxon>
        <taxon>Embryophyta</taxon>
        <taxon>Tracheophyta</taxon>
        <taxon>Spermatophyta</taxon>
        <taxon>Magnoliopsida</taxon>
        <taxon>eudicotyledons</taxon>
        <taxon>Gunneridae</taxon>
        <taxon>Pentapetalae</taxon>
        <taxon>rosids</taxon>
        <taxon>fabids</taxon>
        <taxon>Malpighiales</taxon>
        <taxon>Salicaceae</taxon>
        <taxon>Saliceae</taxon>
        <taxon>Salix</taxon>
    </lineage>
</organism>
<comment type="similarity">
    <text evidence="2">Belongs to the CYSTM1 family.</text>
</comment>
<feature type="domain" description="Cysteine-rich transmembrane" evidence="7">
    <location>
        <begin position="123"/>
        <end position="157"/>
    </location>
</feature>
<reference evidence="8" key="1">
    <citation type="submission" date="2019-03" db="EMBL/GenBank/DDBJ databases">
        <authorList>
            <person name="Mank J."/>
            <person name="Almeida P."/>
        </authorList>
    </citation>
    <scope>NUCLEOTIDE SEQUENCE</scope>
    <source>
        <strain evidence="8">78183</strain>
    </source>
</reference>
<keyword evidence="5" id="KW-0472">Membrane</keyword>
<gene>
    <name evidence="8" type="ORF">SVIM_LOCUS190947</name>
</gene>
<dbReference type="AlphaFoldDB" id="A0A6N2LN48"/>
<dbReference type="Pfam" id="PF12734">
    <property type="entry name" value="CYSTM"/>
    <property type="match status" value="1"/>
</dbReference>
<feature type="region of interest" description="Disordered" evidence="6">
    <location>
        <begin position="1"/>
        <end position="43"/>
    </location>
</feature>
<accession>A0A6N2LN48</accession>
<dbReference type="InterPro" id="IPR044850">
    <property type="entry name" value="WIH1-like"/>
</dbReference>
<evidence type="ECO:0000256" key="5">
    <source>
        <dbReference type="ARBA" id="ARBA00023136"/>
    </source>
</evidence>